<dbReference type="AlphaFoldDB" id="A0A1M4ZIC2"/>
<dbReference type="PANTHER" id="PTHR39418">
    <property type="entry name" value="DEHYDROGENASE-RELATED"/>
    <property type="match status" value="1"/>
</dbReference>
<evidence type="ECO:0000313" key="2">
    <source>
        <dbReference type="EMBL" id="SHF17547.1"/>
    </source>
</evidence>
<accession>A0A1M4ZIC2</accession>
<gene>
    <name evidence="2" type="ORF">SAMN02745206_01467</name>
</gene>
<dbReference type="Proteomes" id="UP000184076">
    <property type="component" value="Unassembled WGS sequence"/>
</dbReference>
<name>A0A1M4ZIC2_9BACT</name>
<dbReference type="Pfam" id="PF02663">
    <property type="entry name" value="FmdE"/>
    <property type="match status" value="1"/>
</dbReference>
<dbReference type="InterPro" id="IPR026328">
    <property type="entry name" value="FmdE"/>
</dbReference>
<dbReference type="InterPro" id="IPR003814">
    <property type="entry name" value="FmdEsu_dom"/>
</dbReference>
<dbReference type="InterPro" id="IPR053194">
    <property type="entry name" value="tRNA_methyltr_O"/>
</dbReference>
<dbReference type="SUPFAM" id="SSF143555">
    <property type="entry name" value="FwdE-like"/>
    <property type="match status" value="1"/>
</dbReference>
<evidence type="ECO:0000259" key="1">
    <source>
        <dbReference type="Pfam" id="PF02663"/>
    </source>
</evidence>
<feature type="domain" description="Formylmethanofuran dehydrogenase subunit E" evidence="1">
    <location>
        <begin position="18"/>
        <end position="153"/>
    </location>
</feature>
<proteinExistence type="predicted"/>
<dbReference type="EMBL" id="FQVB01000012">
    <property type="protein sequence ID" value="SHF17547.1"/>
    <property type="molecule type" value="Genomic_DNA"/>
</dbReference>
<protein>
    <submittedName>
        <fullName evidence="2">Formylmethanofuran dehydrogenase, subunit E</fullName>
    </submittedName>
</protein>
<dbReference type="PIRSF" id="PIRSF006578">
    <property type="entry name" value="FwdE"/>
    <property type="match status" value="1"/>
</dbReference>
<evidence type="ECO:0000313" key="3">
    <source>
        <dbReference type="Proteomes" id="UP000184076"/>
    </source>
</evidence>
<keyword evidence="3" id="KW-1185">Reference proteome</keyword>
<dbReference type="RefSeq" id="WP_073038342.1">
    <property type="nucleotide sequence ID" value="NZ_FQVB01000012.1"/>
</dbReference>
<sequence length="208" mass="22940">MNAEQILASDEFRRCVAFHGHVCPGLSMGYRAAKVAMERLKEIRAEDEELVAIVETDACSADAVQVLTGCTFGKGNFIFKDYGKMALTLLSRGTGRGVRVALRAGVFAPDKRHMALLQKVADGAADDREAKEFGELHLRRSRELLEMPEEELFAVEPVQMVLPARAAIEPSEPCARCGEPTMRSKLETYKGQRVCRGCKAVDMSFAEL</sequence>
<dbReference type="STRING" id="1121391.SAMN02745206_01467"/>
<dbReference type="Gene3D" id="3.30.1330.130">
    <property type="match status" value="1"/>
</dbReference>
<reference evidence="3" key="1">
    <citation type="submission" date="2016-11" db="EMBL/GenBank/DDBJ databases">
        <authorList>
            <person name="Varghese N."/>
            <person name="Submissions S."/>
        </authorList>
    </citation>
    <scope>NUCLEOTIDE SEQUENCE [LARGE SCALE GENOMIC DNA]</scope>
    <source>
        <strain evidence="3">DSM 9756</strain>
    </source>
</reference>
<organism evidence="2 3">
    <name type="scientific">Desulfacinum infernum DSM 9756</name>
    <dbReference type="NCBI Taxonomy" id="1121391"/>
    <lineage>
        <taxon>Bacteria</taxon>
        <taxon>Pseudomonadati</taxon>
        <taxon>Thermodesulfobacteriota</taxon>
        <taxon>Syntrophobacteria</taxon>
        <taxon>Syntrophobacterales</taxon>
        <taxon>Syntrophobacteraceae</taxon>
        <taxon>Desulfacinum</taxon>
    </lineage>
</organism>
<dbReference type="OrthoDB" id="9804309at2"/>
<dbReference type="PANTHER" id="PTHR39418:SF1">
    <property type="entry name" value="DEHYDROGENASE"/>
    <property type="match status" value="1"/>
</dbReference>